<dbReference type="Gene3D" id="3.30.360.10">
    <property type="entry name" value="Dihydrodipicolinate Reductase, domain 2"/>
    <property type="match status" value="1"/>
</dbReference>
<evidence type="ECO:0000313" key="6">
    <source>
        <dbReference type="Proteomes" id="UP000186391"/>
    </source>
</evidence>
<dbReference type="InterPro" id="IPR050463">
    <property type="entry name" value="Gfo/Idh/MocA_oxidrdct_glycsds"/>
</dbReference>
<dbReference type="Gene3D" id="3.40.50.720">
    <property type="entry name" value="NAD(P)-binding Rossmann-like Domain"/>
    <property type="match status" value="1"/>
</dbReference>
<dbReference type="Pfam" id="PF01408">
    <property type="entry name" value="GFO_IDH_MocA"/>
    <property type="match status" value="1"/>
</dbReference>
<dbReference type="Pfam" id="PF02894">
    <property type="entry name" value="GFO_IDH_MocA_C"/>
    <property type="match status" value="1"/>
</dbReference>
<organism evidence="5 6">
    <name type="scientific">Fischerella major NIES-592</name>
    <dbReference type="NCBI Taxonomy" id="210994"/>
    <lineage>
        <taxon>Bacteria</taxon>
        <taxon>Bacillati</taxon>
        <taxon>Cyanobacteriota</taxon>
        <taxon>Cyanophyceae</taxon>
        <taxon>Nostocales</taxon>
        <taxon>Hapalosiphonaceae</taxon>
        <taxon>Fischerella</taxon>
    </lineage>
</organism>
<dbReference type="GO" id="GO:0000166">
    <property type="term" value="F:nucleotide binding"/>
    <property type="evidence" value="ECO:0007669"/>
    <property type="project" value="InterPro"/>
</dbReference>
<dbReference type="OrthoDB" id="9815825at2"/>
<keyword evidence="6" id="KW-1185">Reference proteome</keyword>
<comment type="caution">
    <text evidence="5">The sequence shown here is derived from an EMBL/GenBank/DDBJ whole genome shotgun (WGS) entry which is preliminary data.</text>
</comment>
<dbReference type="PANTHER" id="PTHR43818">
    <property type="entry name" value="BCDNA.GH03377"/>
    <property type="match status" value="1"/>
</dbReference>
<evidence type="ECO:0000313" key="5">
    <source>
        <dbReference type="EMBL" id="OKH15519.1"/>
    </source>
</evidence>
<proteinExistence type="inferred from homology"/>
<dbReference type="GO" id="GO:0016491">
    <property type="term" value="F:oxidoreductase activity"/>
    <property type="evidence" value="ECO:0007669"/>
    <property type="project" value="UniProtKB-KW"/>
</dbReference>
<dbReference type="InterPro" id="IPR004104">
    <property type="entry name" value="Gfo/Idh/MocA-like_OxRdtase_C"/>
</dbReference>
<dbReference type="InterPro" id="IPR000683">
    <property type="entry name" value="Gfo/Idh/MocA-like_OxRdtase_N"/>
</dbReference>
<comment type="similarity">
    <text evidence="1">Belongs to the Gfo/Idh/MocA family.</text>
</comment>
<dbReference type="PANTHER" id="PTHR43818:SF11">
    <property type="entry name" value="BCDNA.GH03377"/>
    <property type="match status" value="1"/>
</dbReference>
<dbReference type="InterPro" id="IPR036291">
    <property type="entry name" value="NAD(P)-bd_dom_sf"/>
</dbReference>
<dbReference type="SUPFAM" id="SSF51735">
    <property type="entry name" value="NAD(P)-binding Rossmann-fold domains"/>
    <property type="match status" value="1"/>
</dbReference>
<sequence>MSSTPQVTPFDPSPANQQPIGVAVVGTGFGQKVHIPGFQAHPRTQVLAVYHRNIEKAQAIAQSQNIPYACDAIADIVSLKEVQAVSIATPPFLHYEMAKEVLQAGKHLLLEKPVTLNVDEAKELYFLAKSKGVIATVDFEFRFVPGWQLFSELLSQGYVGNKRLIRIDWLGSSRADASRPWNWYSQKDKGGGALGSLGSHTFDYINWLFGPVRRLSAHLTTAIPQRPDTNTGEFKPVNSDDTCMLMLELADGTPCQVSISAVVHAPRTHWLEVYGDRGTLVLGSENQKDYIHGFRVWASQPGKQLTEIEIPNRLIFPKNYADGRISAFLRVVDQWVRGIDQGEEIAPSLGEGVYSQLLMDLSHESNMKSNWVDVPSLEEFLGVW</sequence>
<evidence type="ECO:0000259" key="3">
    <source>
        <dbReference type="Pfam" id="PF01408"/>
    </source>
</evidence>
<protein>
    <submittedName>
        <fullName evidence="5">Oxidoreductase</fullName>
    </submittedName>
</protein>
<keyword evidence="2" id="KW-0560">Oxidoreductase</keyword>
<dbReference type="AlphaFoldDB" id="A0A1U7H2Z4"/>
<dbReference type="RefSeq" id="WP_073555132.1">
    <property type="nucleotide sequence ID" value="NZ_MRCA01000002.1"/>
</dbReference>
<evidence type="ECO:0000256" key="2">
    <source>
        <dbReference type="ARBA" id="ARBA00023002"/>
    </source>
</evidence>
<accession>A0A1U7H2Z4</accession>
<name>A0A1U7H2Z4_9CYAN</name>
<reference evidence="5 6" key="1">
    <citation type="submission" date="2016-11" db="EMBL/GenBank/DDBJ databases">
        <title>Draft Genome Sequences of Nine Cyanobacterial Strains from Diverse Habitats.</title>
        <authorList>
            <person name="Zhu T."/>
            <person name="Hou S."/>
            <person name="Lu X."/>
            <person name="Hess W.R."/>
        </authorList>
    </citation>
    <scope>NUCLEOTIDE SEQUENCE [LARGE SCALE GENOMIC DNA]</scope>
    <source>
        <strain evidence="5 6">NIES-592</strain>
    </source>
</reference>
<evidence type="ECO:0000256" key="1">
    <source>
        <dbReference type="ARBA" id="ARBA00010928"/>
    </source>
</evidence>
<feature type="domain" description="Gfo/Idh/MocA-like oxidoreductase N-terminal" evidence="3">
    <location>
        <begin position="20"/>
        <end position="139"/>
    </location>
</feature>
<evidence type="ECO:0000259" key="4">
    <source>
        <dbReference type="Pfam" id="PF02894"/>
    </source>
</evidence>
<feature type="domain" description="Gfo/Idh/MocA-like oxidoreductase C-terminal" evidence="4">
    <location>
        <begin position="152"/>
        <end position="374"/>
    </location>
</feature>
<dbReference type="EMBL" id="MRCA01000002">
    <property type="protein sequence ID" value="OKH15519.1"/>
    <property type="molecule type" value="Genomic_DNA"/>
</dbReference>
<dbReference type="Proteomes" id="UP000186391">
    <property type="component" value="Unassembled WGS sequence"/>
</dbReference>
<gene>
    <name evidence="5" type="ORF">NIES592_05350</name>
</gene>
<dbReference type="SUPFAM" id="SSF55347">
    <property type="entry name" value="Glyceraldehyde-3-phosphate dehydrogenase-like, C-terminal domain"/>
    <property type="match status" value="1"/>
</dbReference>